<dbReference type="EMBL" id="SORZ01000002">
    <property type="protein sequence ID" value="TPW33893.1"/>
    <property type="molecule type" value="Genomic_DNA"/>
</dbReference>
<reference evidence="2 3" key="1">
    <citation type="submission" date="2019-03" db="EMBL/GenBank/DDBJ databases">
        <title>The complete genome sequence of Neokomagataea sp. Jb2 NBRC113641.</title>
        <authorList>
            <person name="Chua K.-O."/>
            <person name="Chan K.-G."/>
            <person name="See-Too W.-S."/>
        </authorList>
    </citation>
    <scope>NUCLEOTIDE SEQUENCE [LARGE SCALE GENOMIC DNA]</scope>
    <source>
        <strain evidence="2 3">Jb2</strain>
    </source>
</reference>
<name>A0A506UL52_9PROT</name>
<protein>
    <recommendedName>
        <fullName evidence="4">Lipoprotein</fullName>
    </recommendedName>
</protein>
<evidence type="ECO:0000313" key="3">
    <source>
        <dbReference type="Proteomes" id="UP000315037"/>
    </source>
</evidence>
<keyword evidence="1" id="KW-0732">Signal</keyword>
<gene>
    <name evidence="2" type="ORF">E3202_04690</name>
</gene>
<organism evidence="2 3">
    <name type="scientific">Oecophyllibacter saccharovorans</name>
    <dbReference type="NCBI Taxonomy" id="2558360"/>
    <lineage>
        <taxon>Bacteria</taxon>
        <taxon>Pseudomonadati</taxon>
        <taxon>Pseudomonadota</taxon>
        <taxon>Alphaproteobacteria</taxon>
        <taxon>Acetobacterales</taxon>
        <taxon>Acetobacteraceae</taxon>
        <taxon>Oecophyllibacter</taxon>
    </lineage>
</organism>
<keyword evidence="3" id="KW-1185">Reference proteome</keyword>
<evidence type="ECO:0000313" key="2">
    <source>
        <dbReference type="EMBL" id="TPW33893.1"/>
    </source>
</evidence>
<dbReference type="Proteomes" id="UP000315037">
    <property type="component" value="Unassembled WGS sequence"/>
</dbReference>
<comment type="caution">
    <text evidence="2">The sequence shown here is derived from an EMBL/GenBank/DDBJ whole genome shotgun (WGS) entry which is preliminary data.</text>
</comment>
<evidence type="ECO:0008006" key="4">
    <source>
        <dbReference type="Google" id="ProtNLM"/>
    </source>
</evidence>
<proteinExistence type="predicted"/>
<accession>A0A506UL52</accession>
<feature type="signal peptide" evidence="1">
    <location>
        <begin position="1"/>
        <end position="22"/>
    </location>
</feature>
<evidence type="ECO:0000256" key="1">
    <source>
        <dbReference type="SAM" id="SignalP"/>
    </source>
</evidence>
<dbReference type="RefSeq" id="WP_165600606.1">
    <property type="nucleotide sequence ID" value="NZ_SORZ01000002.1"/>
</dbReference>
<feature type="chain" id="PRO_5021491171" description="Lipoprotein" evidence="1">
    <location>
        <begin position="23"/>
        <end position="123"/>
    </location>
</feature>
<dbReference type="AlphaFoldDB" id="A0A506UL52"/>
<sequence length="123" mass="13349">MPAIRFKTFVILAAACTLCRCASPPLPEDVQPVPISTEAYQGMSCQQLALEALNTGDRLQRLTEQQRNAYYRDGLVNMGHDYETVPDRAGSLARAKGEMIAIGSVQHAKGCPTGQASNQALKR</sequence>